<comment type="caution">
    <text evidence="4">The sequence shown here is derived from an EMBL/GenBank/DDBJ whole genome shotgun (WGS) entry which is preliminary data.</text>
</comment>
<dbReference type="Proteomes" id="UP000279236">
    <property type="component" value="Unassembled WGS sequence"/>
</dbReference>
<dbReference type="PANTHER" id="PTHR45964:SF5">
    <property type="entry name" value="WSCD FAMILY MEMBER CG9164"/>
    <property type="match status" value="1"/>
</dbReference>
<dbReference type="Pfam" id="PF03659">
    <property type="entry name" value="Glyco_hydro_71"/>
    <property type="match status" value="1"/>
</dbReference>
<feature type="region of interest" description="Disordered" evidence="2">
    <location>
        <begin position="156"/>
        <end position="176"/>
    </location>
</feature>
<dbReference type="PROSITE" id="PS51212">
    <property type="entry name" value="WSC"/>
    <property type="match status" value="1"/>
</dbReference>
<evidence type="ECO:0000256" key="1">
    <source>
        <dbReference type="ARBA" id="ARBA00022737"/>
    </source>
</evidence>
<dbReference type="InterPro" id="IPR051589">
    <property type="entry name" value="Sialate-O-sulfotransferase"/>
</dbReference>
<dbReference type="SMART" id="SM00321">
    <property type="entry name" value="WSC"/>
    <property type="match status" value="1"/>
</dbReference>
<dbReference type="GO" id="GO:0051118">
    <property type="term" value="F:glucan endo-1,3-alpha-glucosidase activity"/>
    <property type="evidence" value="ECO:0007669"/>
    <property type="project" value="InterPro"/>
</dbReference>
<evidence type="ECO:0000256" key="2">
    <source>
        <dbReference type="SAM" id="MobiDB-lite"/>
    </source>
</evidence>
<dbReference type="STRING" id="105984.A0A427YBA0"/>
<dbReference type="Pfam" id="PF01822">
    <property type="entry name" value="WSC"/>
    <property type="match status" value="1"/>
</dbReference>
<evidence type="ECO:0000313" key="5">
    <source>
        <dbReference type="Proteomes" id="UP000279236"/>
    </source>
</evidence>
<feature type="domain" description="WSC" evidence="3">
    <location>
        <begin position="65"/>
        <end position="153"/>
    </location>
</feature>
<feature type="compositionally biased region" description="Low complexity" evidence="2">
    <location>
        <begin position="156"/>
        <end position="167"/>
    </location>
</feature>
<dbReference type="AlphaFoldDB" id="A0A427YBA0"/>
<evidence type="ECO:0000313" key="4">
    <source>
        <dbReference type="EMBL" id="RSH88372.1"/>
    </source>
</evidence>
<keyword evidence="1" id="KW-0677">Repeat</keyword>
<dbReference type="Gene3D" id="3.20.20.80">
    <property type="entry name" value="Glycosidases"/>
    <property type="match status" value="1"/>
</dbReference>
<accession>A0A427YBA0</accession>
<reference evidence="4 5" key="1">
    <citation type="submission" date="2018-11" db="EMBL/GenBank/DDBJ databases">
        <title>Genome sequence of Apiotrichum porosum DSM 27194.</title>
        <authorList>
            <person name="Aliyu H."/>
            <person name="Gorte O."/>
            <person name="Ochsenreither K."/>
        </authorList>
    </citation>
    <scope>NUCLEOTIDE SEQUENCE [LARGE SCALE GENOMIC DNA]</scope>
    <source>
        <strain evidence="4 5">DSM 27194</strain>
    </source>
</reference>
<dbReference type="InterPro" id="IPR002889">
    <property type="entry name" value="WSC_carb-bd"/>
</dbReference>
<proteinExistence type="predicted"/>
<gene>
    <name evidence="4" type="ORF">EHS24_000912</name>
</gene>
<organism evidence="4 5">
    <name type="scientific">Apiotrichum porosum</name>
    <dbReference type="NCBI Taxonomy" id="105984"/>
    <lineage>
        <taxon>Eukaryota</taxon>
        <taxon>Fungi</taxon>
        <taxon>Dikarya</taxon>
        <taxon>Basidiomycota</taxon>
        <taxon>Agaricomycotina</taxon>
        <taxon>Tremellomycetes</taxon>
        <taxon>Trichosporonales</taxon>
        <taxon>Trichosporonaceae</taxon>
        <taxon>Apiotrichum</taxon>
    </lineage>
</organism>
<dbReference type="CDD" id="cd11577">
    <property type="entry name" value="GH71"/>
    <property type="match status" value="1"/>
</dbReference>
<evidence type="ECO:0000259" key="3">
    <source>
        <dbReference type="PROSITE" id="PS51212"/>
    </source>
</evidence>
<keyword evidence="5" id="KW-1185">Reference proteome</keyword>
<dbReference type="GeneID" id="39585455"/>
<dbReference type="InterPro" id="IPR005197">
    <property type="entry name" value="Glyco_hydro_71"/>
</dbReference>
<dbReference type="PANTHER" id="PTHR45964">
    <property type="entry name" value="WSCD FAMILY MEMBER CG9164"/>
    <property type="match status" value="1"/>
</dbReference>
<dbReference type="OrthoDB" id="3257981at2759"/>
<name>A0A427YBA0_9TREE</name>
<sequence>MALSNMAERGVSATYIGCFTDGSPRLLPAPVYSGPLNTPDYCTNLCALNEFMLAGVELYRAPTLSAVSLGCFADTPDRVMGSSHFESSTLTVAMCLRYCTAGGYVYAGLEYSSQCFCSNTMPTVTSSGCTSTCIGDRRASCGGSPAMNVYTAETTSTSTATTSAAPEPTIPGTSSNPIASNAPAVAVLGTPAIPSSSSTKVFYAHMMVGNTYTYTGADWDAEMSLAQTGGVDGFALNMGRDAWEPARIGDAYSVAAGKGGFKLFLSFDMTSMPCAGAADAQALAQLVVQHASSPAQATVGAGRLAPVQKLHRRQWRQHFIPAQFSPVSTFASATWFDAELNWNSGWPMGSGNLDTSSDTTYMSALGGKGYMAALSPCFFTYYGPSSYNKNWIYRSDNWLLATRFESILSMRTQFDLVEMVSWNDFGESHYMGSLAPAVDQPNSTGWTNGFPHTAWLSLLKYYATAWKTGAYPANTDALWLWSRPHPKDATPTSPTNARPNNYAATDDQLYVVVTLASDATVTISSGANTATWNLPAGLSKLAIASAAGSITAKIVRAGATVKSYDSAGSFSYNLSPADYNFNYFVASA</sequence>
<protein>
    <recommendedName>
        <fullName evidence="3">WSC domain-containing protein</fullName>
    </recommendedName>
</protein>
<dbReference type="EMBL" id="RSCE01000001">
    <property type="protein sequence ID" value="RSH88372.1"/>
    <property type="molecule type" value="Genomic_DNA"/>
</dbReference>
<dbReference type="RefSeq" id="XP_028480580.1">
    <property type="nucleotide sequence ID" value="XM_028616723.1"/>
</dbReference>